<dbReference type="EMBL" id="KN840449">
    <property type="protein sequence ID" value="KIP11026.1"/>
    <property type="molecule type" value="Genomic_DNA"/>
</dbReference>
<accession>A0A0C3S525</accession>
<dbReference type="Proteomes" id="UP000053257">
    <property type="component" value="Unassembled WGS sequence"/>
</dbReference>
<evidence type="ECO:0000256" key="2">
    <source>
        <dbReference type="SAM" id="SignalP"/>
    </source>
</evidence>
<feature type="chain" id="PRO_5002169298" description="Secreted protein" evidence="2">
    <location>
        <begin position="28"/>
        <end position="74"/>
    </location>
</feature>
<evidence type="ECO:0000313" key="3">
    <source>
        <dbReference type="EMBL" id="KIP11026.1"/>
    </source>
</evidence>
<evidence type="ECO:0000256" key="1">
    <source>
        <dbReference type="SAM" id="MobiDB-lite"/>
    </source>
</evidence>
<feature type="region of interest" description="Disordered" evidence="1">
    <location>
        <begin position="50"/>
        <end position="74"/>
    </location>
</feature>
<name>A0A0C3S525_PHLG1</name>
<gene>
    <name evidence="3" type="ORF">PHLGIDRAFT_173174</name>
</gene>
<dbReference type="AlphaFoldDB" id="A0A0C3S525"/>
<organism evidence="3 4">
    <name type="scientific">Phlebiopsis gigantea (strain 11061_1 CR5-6)</name>
    <name type="common">White-rot fungus</name>
    <name type="synonym">Peniophora gigantea</name>
    <dbReference type="NCBI Taxonomy" id="745531"/>
    <lineage>
        <taxon>Eukaryota</taxon>
        <taxon>Fungi</taxon>
        <taxon>Dikarya</taxon>
        <taxon>Basidiomycota</taxon>
        <taxon>Agaricomycotina</taxon>
        <taxon>Agaricomycetes</taxon>
        <taxon>Polyporales</taxon>
        <taxon>Phanerochaetaceae</taxon>
        <taxon>Phlebiopsis</taxon>
    </lineage>
</organism>
<feature type="signal peptide" evidence="2">
    <location>
        <begin position="1"/>
        <end position="27"/>
    </location>
</feature>
<evidence type="ECO:0008006" key="5">
    <source>
        <dbReference type="Google" id="ProtNLM"/>
    </source>
</evidence>
<sequence length="74" mass="8409">MSNILSCVRTGWLRVACICMVLRWSTSYKPRDIGTLLHGWTLLRPSIPRRASRQRTSTLRIVSSTNGPRVRDGP</sequence>
<keyword evidence="4" id="KW-1185">Reference proteome</keyword>
<reference evidence="3 4" key="1">
    <citation type="journal article" date="2014" name="PLoS Genet.">
        <title>Analysis of the Phlebiopsis gigantea genome, transcriptome and secretome provides insight into its pioneer colonization strategies of wood.</title>
        <authorList>
            <person name="Hori C."/>
            <person name="Ishida T."/>
            <person name="Igarashi K."/>
            <person name="Samejima M."/>
            <person name="Suzuki H."/>
            <person name="Master E."/>
            <person name="Ferreira P."/>
            <person name="Ruiz-Duenas F.J."/>
            <person name="Held B."/>
            <person name="Canessa P."/>
            <person name="Larrondo L.F."/>
            <person name="Schmoll M."/>
            <person name="Druzhinina I.S."/>
            <person name="Kubicek C.P."/>
            <person name="Gaskell J.A."/>
            <person name="Kersten P."/>
            <person name="St John F."/>
            <person name="Glasner J."/>
            <person name="Sabat G."/>
            <person name="Splinter BonDurant S."/>
            <person name="Syed K."/>
            <person name="Yadav J."/>
            <person name="Mgbeahuruike A.C."/>
            <person name="Kovalchuk A."/>
            <person name="Asiegbu F.O."/>
            <person name="Lackner G."/>
            <person name="Hoffmeister D."/>
            <person name="Rencoret J."/>
            <person name="Gutierrez A."/>
            <person name="Sun H."/>
            <person name="Lindquist E."/>
            <person name="Barry K."/>
            <person name="Riley R."/>
            <person name="Grigoriev I.V."/>
            <person name="Henrissat B."/>
            <person name="Kues U."/>
            <person name="Berka R.M."/>
            <person name="Martinez A.T."/>
            <person name="Covert S.F."/>
            <person name="Blanchette R.A."/>
            <person name="Cullen D."/>
        </authorList>
    </citation>
    <scope>NUCLEOTIDE SEQUENCE [LARGE SCALE GENOMIC DNA]</scope>
    <source>
        <strain evidence="3 4">11061_1 CR5-6</strain>
    </source>
</reference>
<dbReference type="HOGENOM" id="CLU_2688632_0_0_1"/>
<feature type="compositionally biased region" description="Polar residues" evidence="1">
    <location>
        <begin position="54"/>
        <end position="67"/>
    </location>
</feature>
<keyword evidence="2" id="KW-0732">Signal</keyword>
<proteinExistence type="predicted"/>
<evidence type="ECO:0000313" key="4">
    <source>
        <dbReference type="Proteomes" id="UP000053257"/>
    </source>
</evidence>
<protein>
    <recommendedName>
        <fullName evidence="5">Secreted protein</fullName>
    </recommendedName>
</protein>